<dbReference type="Pfam" id="PF06889">
    <property type="entry name" value="DUF1266"/>
    <property type="match status" value="1"/>
</dbReference>
<keyword evidence="4" id="KW-1185">Reference proteome</keyword>
<gene>
    <name evidence="3" type="ORF">GCM10010406_08140</name>
</gene>
<sequence>MGLWNGVGPAAGPSQIGNGQTGYGQGSHGQGGHGQGGQGAPVTQAVPWQAPSDDERELYEAKTRGDWAAYFDVLARTDLFVANSRARADAHPGTTAFHPYWDHRTRSQCLAVFTAGMLPAPAEDVVHLANDLDWYARTWRQDDPPWLVVNPGSPCEAYFPTAPEHRAVWSRHTARAAGSGRPRGLIRTLYVGAPLHGPVAHGLACGALLSVRNGDFWNAMAYHGGGYNHEKKRLEEWWEITYREGWQQAQNLLLKAGTTSPVWEFVLEVRRSLALDFAGAVEVEHWRQVAERILRRNAAAAAEPRITPEGVTVPRHRSDAEVEAQVAGVQRLIGRITRYEARFRADGLLAEGKFVRTVEAWDYGRAVSMARWGLGARYCTIQEAERAVVRAGSVSRTNYRSWEEFSAAYVLGRCLHFDEEEFGEWYQDMLAAHRLLTADPASPWLNVPWK</sequence>
<evidence type="ECO:0000259" key="2">
    <source>
        <dbReference type="Pfam" id="PF06889"/>
    </source>
</evidence>
<protein>
    <submittedName>
        <fullName evidence="3">DUF1266 domain-containing protein</fullName>
    </submittedName>
</protein>
<reference evidence="4" key="1">
    <citation type="journal article" date="2019" name="Int. J. Syst. Evol. Microbiol.">
        <title>The Global Catalogue of Microorganisms (GCM) 10K type strain sequencing project: providing services to taxonomists for standard genome sequencing and annotation.</title>
        <authorList>
            <consortium name="The Broad Institute Genomics Platform"/>
            <consortium name="The Broad Institute Genome Sequencing Center for Infectious Disease"/>
            <person name="Wu L."/>
            <person name="Ma J."/>
        </authorList>
    </citation>
    <scope>NUCLEOTIDE SEQUENCE [LARGE SCALE GENOMIC DNA]</scope>
    <source>
        <strain evidence="4">JCM 6307</strain>
    </source>
</reference>
<organism evidence="3 4">
    <name type="scientific">Streptomyces thermolineatus</name>
    <dbReference type="NCBI Taxonomy" id="44033"/>
    <lineage>
        <taxon>Bacteria</taxon>
        <taxon>Bacillati</taxon>
        <taxon>Actinomycetota</taxon>
        <taxon>Actinomycetes</taxon>
        <taxon>Kitasatosporales</taxon>
        <taxon>Streptomycetaceae</taxon>
        <taxon>Streptomyces</taxon>
    </lineage>
</organism>
<comment type="caution">
    <text evidence="3">The sequence shown here is derived from an EMBL/GenBank/DDBJ whole genome shotgun (WGS) entry which is preliminary data.</text>
</comment>
<dbReference type="EMBL" id="BAAATA010000003">
    <property type="protein sequence ID" value="GAA2474500.1"/>
    <property type="molecule type" value="Genomic_DNA"/>
</dbReference>
<dbReference type="Proteomes" id="UP001501358">
    <property type="component" value="Unassembled WGS sequence"/>
</dbReference>
<evidence type="ECO:0000313" key="4">
    <source>
        <dbReference type="Proteomes" id="UP001501358"/>
    </source>
</evidence>
<dbReference type="InterPro" id="IPR009677">
    <property type="entry name" value="DUF1266"/>
</dbReference>
<evidence type="ECO:0000256" key="1">
    <source>
        <dbReference type="SAM" id="MobiDB-lite"/>
    </source>
</evidence>
<accession>A0ABP5Y649</accession>
<name>A0ABP5Y649_9ACTN</name>
<feature type="domain" description="DUF1266" evidence="2">
    <location>
        <begin position="233"/>
        <end position="449"/>
    </location>
</feature>
<feature type="region of interest" description="Disordered" evidence="1">
    <location>
        <begin position="1"/>
        <end position="45"/>
    </location>
</feature>
<evidence type="ECO:0000313" key="3">
    <source>
        <dbReference type="EMBL" id="GAA2474500.1"/>
    </source>
</evidence>
<feature type="compositionally biased region" description="Gly residues" evidence="1">
    <location>
        <begin position="19"/>
        <end position="39"/>
    </location>
</feature>
<proteinExistence type="predicted"/>